<dbReference type="Proteomes" id="UP000185161">
    <property type="component" value="Chromosome"/>
</dbReference>
<dbReference type="GeneID" id="44134483"/>
<sequence>MASHIALLHSITIGRGRRLAMADWREMMESIGLRNPRTLIATGNALFESEGATIGQLEERLETAFAQRFGRQIDTIVLSAAQWRDLVSANPFAEEADGTRIAIRVMRNPLDETALAALAPYATQGERMKLANGHLWLHFPQDPTRSRLGTRLTTRGLGAGTVRNWNTVRRLNEMIAGP</sequence>
<dbReference type="Gene3D" id="3.30.70.1280">
    <property type="entry name" value="SP0830-like domains"/>
    <property type="match status" value="1"/>
</dbReference>
<proteinExistence type="predicted"/>
<dbReference type="OrthoDB" id="9806494at2"/>
<evidence type="ECO:0000313" key="3">
    <source>
        <dbReference type="Proteomes" id="UP000185161"/>
    </source>
</evidence>
<gene>
    <name evidence="1" type="ORF">BRX40_18150</name>
    <name evidence="2" type="ORF">CA257_10155</name>
</gene>
<dbReference type="Proteomes" id="UP000286681">
    <property type="component" value="Unassembled WGS sequence"/>
</dbReference>
<dbReference type="RefSeq" id="WP_075152552.1">
    <property type="nucleotide sequence ID" value="NZ_CP018820.1"/>
</dbReference>
<dbReference type="PIRSF" id="PIRSF008502">
    <property type="entry name" value="UCP008502"/>
    <property type="match status" value="1"/>
</dbReference>
<evidence type="ECO:0000313" key="1">
    <source>
        <dbReference type="EMBL" id="APR54082.1"/>
    </source>
</evidence>
<accession>A0A1L6JDS6</accession>
<keyword evidence="3" id="KW-1185">Reference proteome</keyword>
<reference evidence="2 4" key="3">
    <citation type="submission" date="2018-07" db="EMBL/GenBank/DDBJ databases">
        <title>Genomic and Epidemiologic Investigation of an Indolent Hospital Outbreak.</title>
        <authorList>
            <person name="Johnson R.C."/>
            <person name="Deming C."/>
            <person name="Conlan S."/>
            <person name="Zellmer C.J."/>
            <person name="Michelin A.V."/>
            <person name="Lee-Lin S."/>
            <person name="Thomas P.J."/>
            <person name="Park M."/>
            <person name="Weingarten R.A."/>
            <person name="Less J."/>
            <person name="Dekker J.P."/>
            <person name="Frank K.M."/>
            <person name="Musser K.A."/>
            <person name="Mcquiston J.R."/>
            <person name="Henderson D.K."/>
            <person name="Lau A.F."/>
            <person name="Palmore T.N."/>
            <person name="Segre J.A."/>
        </authorList>
    </citation>
    <scope>NUCLEOTIDE SEQUENCE [LARGE SCALE GENOMIC DNA]</scope>
    <source>
        <strain evidence="2 4">SK-NIH.Env10_0317</strain>
    </source>
</reference>
<dbReference type="AlphaFoldDB" id="A0A1L6JDS6"/>
<dbReference type="KEGG" id="skr:BRX40_18150"/>
<dbReference type="EMBL" id="CP018820">
    <property type="protein sequence ID" value="APR54082.1"/>
    <property type="molecule type" value="Genomic_DNA"/>
</dbReference>
<dbReference type="PANTHER" id="PTHR36439:SF1">
    <property type="entry name" value="DUF1697 DOMAIN-CONTAINING PROTEIN"/>
    <property type="match status" value="1"/>
</dbReference>
<reference evidence="1" key="1">
    <citation type="submission" date="2016-12" db="EMBL/GenBank/DDBJ databases">
        <title>Whole genome sequencing of Sphingomonas koreensis.</title>
        <authorList>
            <person name="Conlan S."/>
            <person name="Thomas P.J."/>
            <person name="Mullikin J."/>
            <person name="Palmore T.N."/>
            <person name="Frank K.M."/>
            <person name="Segre J.A."/>
        </authorList>
    </citation>
    <scope>NUCLEOTIDE SEQUENCE</scope>
    <source>
        <strain evidence="1">ABOJV</strain>
    </source>
</reference>
<protein>
    <submittedName>
        <fullName evidence="2">DUF1697 domain-containing protein</fullName>
    </submittedName>
</protein>
<dbReference type="EMBL" id="QQWO01000007">
    <property type="protein sequence ID" value="RSV03566.1"/>
    <property type="molecule type" value="Genomic_DNA"/>
</dbReference>
<evidence type="ECO:0000313" key="4">
    <source>
        <dbReference type="Proteomes" id="UP000286681"/>
    </source>
</evidence>
<dbReference type="PANTHER" id="PTHR36439">
    <property type="entry name" value="BLL4334 PROTEIN"/>
    <property type="match status" value="1"/>
</dbReference>
<name>A0A1L6JDS6_9SPHN</name>
<dbReference type="InterPro" id="IPR012545">
    <property type="entry name" value="DUF1697"/>
</dbReference>
<dbReference type="SUPFAM" id="SSF160379">
    <property type="entry name" value="SP0830-like"/>
    <property type="match status" value="1"/>
</dbReference>
<dbReference type="STRING" id="93064.BRX40_18150"/>
<evidence type="ECO:0000313" key="2">
    <source>
        <dbReference type="EMBL" id="RSV03566.1"/>
    </source>
</evidence>
<dbReference type="Pfam" id="PF08002">
    <property type="entry name" value="DUF1697"/>
    <property type="match status" value="1"/>
</dbReference>
<organism evidence="1 3">
    <name type="scientific">Sphingomonas koreensis</name>
    <dbReference type="NCBI Taxonomy" id="93064"/>
    <lineage>
        <taxon>Bacteria</taxon>
        <taxon>Pseudomonadati</taxon>
        <taxon>Pseudomonadota</taxon>
        <taxon>Alphaproteobacteria</taxon>
        <taxon>Sphingomonadales</taxon>
        <taxon>Sphingomonadaceae</taxon>
        <taxon>Sphingomonas</taxon>
    </lineage>
</organism>
<reference evidence="3" key="2">
    <citation type="submission" date="2016-12" db="EMBL/GenBank/DDBJ databases">
        <title>Whole genome sequencing of Sphingomonas sp. ABOJV.</title>
        <authorList>
            <person name="Conlan S."/>
            <person name="Thomas P.J."/>
            <person name="Mullikin J."/>
            <person name="Palmore T.N."/>
            <person name="Frank K.M."/>
            <person name="Segre J.A."/>
        </authorList>
    </citation>
    <scope>NUCLEOTIDE SEQUENCE [LARGE SCALE GENOMIC DNA]</scope>
    <source>
        <strain evidence="3">ABOJV</strain>
    </source>
</reference>